<reference evidence="2" key="1">
    <citation type="journal article" date="2023" name="G3 (Bethesda)">
        <title>A reference genome for the long-term kleptoplast-retaining sea slug Elysia crispata morphotype clarki.</title>
        <authorList>
            <person name="Eastman K.E."/>
            <person name="Pendleton A.L."/>
            <person name="Shaikh M.A."/>
            <person name="Suttiyut T."/>
            <person name="Ogas R."/>
            <person name="Tomko P."/>
            <person name="Gavelis G."/>
            <person name="Widhalm J.R."/>
            <person name="Wisecaver J.H."/>
        </authorList>
    </citation>
    <scope>NUCLEOTIDE SEQUENCE</scope>
    <source>
        <strain evidence="2">ECLA1</strain>
    </source>
</reference>
<dbReference type="AlphaFoldDB" id="A0AAE1B0I2"/>
<evidence type="ECO:0000256" key="1">
    <source>
        <dbReference type="SAM" id="MobiDB-lite"/>
    </source>
</evidence>
<protein>
    <submittedName>
        <fullName evidence="2">Uncharacterized protein</fullName>
    </submittedName>
</protein>
<evidence type="ECO:0000313" key="3">
    <source>
        <dbReference type="Proteomes" id="UP001283361"/>
    </source>
</evidence>
<dbReference type="EMBL" id="JAWDGP010000819">
    <property type="protein sequence ID" value="KAK3797005.1"/>
    <property type="molecule type" value="Genomic_DNA"/>
</dbReference>
<gene>
    <name evidence="2" type="ORF">RRG08_055061</name>
</gene>
<keyword evidence="3" id="KW-1185">Reference proteome</keyword>
<sequence>MFSEPRTSKSFQNKTARQNPQRLTARIATAVPRIQDGMGFHQSPRYFKQSLVYDPQSAVYRDFTRHRHAH</sequence>
<organism evidence="2 3">
    <name type="scientific">Elysia crispata</name>
    <name type="common">lettuce slug</name>
    <dbReference type="NCBI Taxonomy" id="231223"/>
    <lineage>
        <taxon>Eukaryota</taxon>
        <taxon>Metazoa</taxon>
        <taxon>Spiralia</taxon>
        <taxon>Lophotrochozoa</taxon>
        <taxon>Mollusca</taxon>
        <taxon>Gastropoda</taxon>
        <taxon>Heterobranchia</taxon>
        <taxon>Euthyneura</taxon>
        <taxon>Panpulmonata</taxon>
        <taxon>Sacoglossa</taxon>
        <taxon>Placobranchoidea</taxon>
        <taxon>Plakobranchidae</taxon>
        <taxon>Elysia</taxon>
    </lineage>
</organism>
<dbReference type="Proteomes" id="UP001283361">
    <property type="component" value="Unassembled WGS sequence"/>
</dbReference>
<evidence type="ECO:0000313" key="2">
    <source>
        <dbReference type="EMBL" id="KAK3797005.1"/>
    </source>
</evidence>
<feature type="region of interest" description="Disordered" evidence="1">
    <location>
        <begin position="1"/>
        <end position="21"/>
    </location>
</feature>
<comment type="caution">
    <text evidence="2">The sequence shown here is derived from an EMBL/GenBank/DDBJ whole genome shotgun (WGS) entry which is preliminary data.</text>
</comment>
<accession>A0AAE1B0I2</accession>
<proteinExistence type="predicted"/>
<feature type="compositionally biased region" description="Polar residues" evidence="1">
    <location>
        <begin position="8"/>
        <end position="21"/>
    </location>
</feature>
<name>A0AAE1B0I2_9GAST</name>